<organism evidence="12 13">
    <name type="scientific">Caulobacter henricii</name>
    <dbReference type="NCBI Taxonomy" id="69395"/>
    <lineage>
        <taxon>Bacteria</taxon>
        <taxon>Pseudomonadati</taxon>
        <taxon>Pseudomonadota</taxon>
        <taxon>Alphaproteobacteria</taxon>
        <taxon>Caulobacterales</taxon>
        <taxon>Caulobacteraceae</taxon>
        <taxon>Caulobacter</taxon>
    </lineage>
</organism>
<dbReference type="STRING" id="69395.AQ619_17015"/>
<comment type="function">
    <text evidence="10">Channel that opens in response to stretch forces in the membrane lipid bilayer. May participate in the regulation of osmotic pressure changes within the cell.</text>
</comment>
<dbReference type="Pfam" id="PF01741">
    <property type="entry name" value="MscL"/>
    <property type="match status" value="1"/>
</dbReference>
<keyword evidence="6 10" id="KW-1133">Transmembrane helix</keyword>
<evidence type="ECO:0000256" key="5">
    <source>
        <dbReference type="ARBA" id="ARBA00022692"/>
    </source>
</evidence>
<keyword evidence="8 10" id="KW-0472">Membrane</keyword>
<reference evidence="12 13" key="1">
    <citation type="submission" date="2015-10" db="EMBL/GenBank/DDBJ databases">
        <title>Conservation of the essential genome among Caulobacter and Brevundimonas species.</title>
        <authorList>
            <person name="Scott D."/>
            <person name="Ely B."/>
        </authorList>
    </citation>
    <scope>NUCLEOTIDE SEQUENCE [LARGE SCALE GENOMIC DNA]</scope>
    <source>
        <strain evidence="12 13">CB4</strain>
    </source>
</reference>
<evidence type="ECO:0000256" key="2">
    <source>
        <dbReference type="ARBA" id="ARBA00007254"/>
    </source>
</evidence>
<evidence type="ECO:0000256" key="11">
    <source>
        <dbReference type="SAM" id="MobiDB-lite"/>
    </source>
</evidence>
<evidence type="ECO:0000313" key="13">
    <source>
        <dbReference type="Proteomes" id="UP000056905"/>
    </source>
</evidence>
<dbReference type="OrthoDB" id="9810350at2"/>
<comment type="similarity">
    <text evidence="2 10">Belongs to the MscL family.</text>
</comment>
<dbReference type="Gene3D" id="1.10.1200.120">
    <property type="entry name" value="Large-conductance mechanosensitive channel, MscL, domain 1"/>
    <property type="match status" value="1"/>
</dbReference>
<dbReference type="PROSITE" id="PS01327">
    <property type="entry name" value="MSCL"/>
    <property type="match status" value="1"/>
</dbReference>
<evidence type="ECO:0000313" key="12">
    <source>
        <dbReference type="EMBL" id="ALL14928.1"/>
    </source>
</evidence>
<feature type="compositionally biased region" description="Low complexity" evidence="11">
    <location>
        <begin position="146"/>
        <end position="160"/>
    </location>
</feature>
<evidence type="ECO:0000256" key="10">
    <source>
        <dbReference type="HAMAP-Rule" id="MF_00115"/>
    </source>
</evidence>
<proteinExistence type="inferred from homology"/>
<comment type="subcellular location">
    <subcellularLocation>
        <location evidence="10">Cell inner membrane</location>
        <topology evidence="10">Multi-pass membrane protein</topology>
    </subcellularLocation>
    <subcellularLocation>
        <location evidence="1">Cell membrane</location>
        <topology evidence="1">Multi-pass membrane protein</topology>
    </subcellularLocation>
</comment>
<dbReference type="PRINTS" id="PR01264">
    <property type="entry name" value="MECHCHANNEL"/>
</dbReference>
<gene>
    <name evidence="10" type="primary">mscL</name>
    <name evidence="12" type="ORF">AQ619_17015</name>
</gene>
<keyword evidence="13" id="KW-1185">Reference proteome</keyword>
<feature type="region of interest" description="Disordered" evidence="11">
    <location>
        <begin position="146"/>
        <end position="167"/>
    </location>
</feature>
<dbReference type="SUPFAM" id="SSF81330">
    <property type="entry name" value="Gated mechanosensitive channel"/>
    <property type="match status" value="1"/>
</dbReference>
<dbReference type="Proteomes" id="UP000056905">
    <property type="component" value="Chromosome"/>
</dbReference>
<protein>
    <recommendedName>
        <fullName evidence="10">Large-conductance mechanosensitive channel</fullName>
    </recommendedName>
</protein>
<evidence type="ECO:0000256" key="7">
    <source>
        <dbReference type="ARBA" id="ARBA00023065"/>
    </source>
</evidence>
<evidence type="ECO:0000256" key="4">
    <source>
        <dbReference type="ARBA" id="ARBA00022475"/>
    </source>
</evidence>
<keyword evidence="3 10" id="KW-0813">Transport</keyword>
<evidence type="ECO:0000256" key="9">
    <source>
        <dbReference type="ARBA" id="ARBA00023303"/>
    </source>
</evidence>
<comment type="subunit">
    <text evidence="10">Homopentamer.</text>
</comment>
<sequence length="167" mass="17600">MSVIKEFREFISRGNVIDLAVGVIIGAAFNGIVKSLVDQVIMPPIGLLTGGLDFSKLEWVLKPEDKATEAVEKVAVQYGAFINTLIQFLIVAAVVFLLVKIVNGIRRADAAEPAQEAPAAPTAQEALLMEIRDLLAREAAPQVAAAAPKPAAAKAPAKAPAKPRPKA</sequence>
<evidence type="ECO:0000256" key="6">
    <source>
        <dbReference type="ARBA" id="ARBA00022989"/>
    </source>
</evidence>
<dbReference type="InterPro" id="IPR019823">
    <property type="entry name" value="Mechanosensitive_channel_CS"/>
</dbReference>
<evidence type="ECO:0000256" key="1">
    <source>
        <dbReference type="ARBA" id="ARBA00004651"/>
    </source>
</evidence>
<dbReference type="PANTHER" id="PTHR30266:SF2">
    <property type="entry name" value="LARGE-CONDUCTANCE MECHANOSENSITIVE CHANNEL"/>
    <property type="match status" value="1"/>
</dbReference>
<dbReference type="InterPro" id="IPR036019">
    <property type="entry name" value="MscL_channel"/>
</dbReference>
<name>A0A0P0P2X1_9CAUL</name>
<keyword evidence="7 10" id="KW-0406">Ion transport</keyword>
<keyword evidence="4 10" id="KW-1003">Cell membrane</keyword>
<evidence type="ECO:0000256" key="3">
    <source>
        <dbReference type="ARBA" id="ARBA00022448"/>
    </source>
</evidence>
<dbReference type="AlphaFoldDB" id="A0A0P0P2X1"/>
<keyword evidence="10" id="KW-0997">Cell inner membrane</keyword>
<dbReference type="NCBIfam" id="TIGR00220">
    <property type="entry name" value="mscL"/>
    <property type="match status" value="1"/>
</dbReference>
<dbReference type="PANTHER" id="PTHR30266">
    <property type="entry name" value="MECHANOSENSITIVE CHANNEL MSCL"/>
    <property type="match status" value="1"/>
</dbReference>
<dbReference type="EMBL" id="CP013002">
    <property type="protein sequence ID" value="ALL14928.1"/>
    <property type="molecule type" value="Genomic_DNA"/>
</dbReference>
<dbReference type="HAMAP" id="MF_00115">
    <property type="entry name" value="MscL"/>
    <property type="match status" value="1"/>
</dbReference>
<accession>A0A0P0P2X1</accession>
<dbReference type="KEGG" id="chq:AQ619_17015"/>
<dbReference type="GO" id="GO:0008381">
    <property type="term" value="F:mechanosensitive monoatomic ion channel activity"/>
    <property type="evidence" value="ECO:0007669"/>
    <property type="project" value="UniProtKB-UniRule"/>
</dbReference>
<keyword evidence="5 10" id="KW-0812">Transmembrane</keyword>
<dbReference type="InterPro" id="IPR037673">
    <property type="entry name" value="MSC/AndL"/>
</dbReference>
<evidence type="ECO:0000256" key="8">
    <source>
        <dbReference type="ARBA" id="ARBA00023136"/>
    </source>
</evidence>
<dbReference type="GO" id="GO:0005886">
    <property type="term" value="C:plasma membrane"/>
    <property type="evidence" value="ECO:0007669"/>
    <property type="project" value="UniProtKB-SubCell"/>
</dbReference>
<feature type="transmembrane region" description="Helical" evidence="10">
    <location>
        <begin position="16"/>
        <end position="33"/>
    </location>
</feature>
<dbReference type="NCBIfam" id="NF001843">
    <property type="entry name" value="PRK00567.1-4"/>
    <property type="match status" value="1"/>
</dbReference>
<keyword evidence="9 10" id="KW-0407">Ion channel</keyword>
<dbReference type="InterPro" id="IPR001185">
    <property type="entry name" value="MS_channel"/>
</dbReference>
<feature type="transmembrane region" description="Helical" evidence="10">
    <location>
        <begin position="78"/>
        <end position="99"/>
    </location>
</feature>